<evidence type="ECO:0000313" key="2">
    <source>
        <dbReference type="EMBL" id="GIY47551.1"/>
    </source>
</evidence>
<name>A0AAV4TQZ6_9ARAC</name>
<comment type="caution">
    <text evidence="2">The sequence shown here is derived from an EMBL/GenBank/DDBJ whole genome shotgun (WGS) entry which is preliminary data.</text>
</comment>
<sequence>MEKRRQEEPNEGSFGAKIRCAPVALQMKKGVRSRLESVRSSGSDNWFERRKSPQKEAFFPTPPARPPASPFKQLFFFPFNRVYCTAGRLPHHRTVVRRKGECEKKRWLNTLAYILHA</sequence>
<proteinExistence type="predicted"/>
<evidence type="ECO:0000313" key="3">
    <source>
        <dbReference type="Proteomes" id="UP001054837"/>
    </source>
</evidence>
<protein>
    <submittedName>
        <fullName evidence="2">Uncharacterized protein</fullName>
    </submittedName>
</protein>
<dbReference type="EMBL" id="BPLQ01009955">
    <property type="protein sequence ID" value="GIY47551.1"/>
    <property type="molecule type" value="Genomic_DNA"/>
</dbReference>
<evidence type="ECO:0000256" key="1">
    <source>
        <dbReference type="SAM" id="MobiDB-lite"/>
    </source>
</evidence>
<gene>
    <name evidence="2" type="ORF">CDAR_441341</name>
</gene>
<dbReference type="Proteomes" id="UP001054837">
    <property type="component" value="Unassembled WGS sequence"/>
</dbReference>
<organism evidence="2 3">
    <name type="scientific">Caerostris darwini</name>
    <dbReference type="NCBI Taxonomy" id="1538125"/>
    <lineage>
        <taxon>Eukaryota</taxon>
        <taxon>Metazoa</taxon>
        <taxon>Ecdysozoa</taxon>
        <taxon>Arthropoda</taxon>
        <taxon>Chelicerata</taxon>
        <taxon>Arachnida</taxon>
        <taxon>Araneae</taxon>
        <taxon>Araneomorphae</taxon>
        <taxon>Entelegynae</taxon>
        <taxon>Araneoidea</taxon>
        <taxon>Araneidae</taxon>
        <taxon>Caerostris</taxon>
    </lineage>
</organism>
<accession>A0AAV4TQZ6</accession>
<keyword evidence="3" id="KW-1185">Reference proteome</keyword>
<feature type="region of interest" description="Disordered" evidence="1">
    <location>
        <begin position="42"/>
        <end position="65"/>
    </location>
</feature>
<dbReference type="AlphaFoldDB" id="A0AAV4TQZ6"/>
<reference evidence="2 3" key="1">
    <citation type="submission" date="2021-06" db="EMBL/GenBank/DDBJ databases">
        <title>Caerostris darwini draft genome.</title>
        <authorList>
            <person name="Kono N."/>
            <person name="Arakawa K."/>
        </authorList>
    </citation>
    <scope>NUCLEOTIDE SEQUENCE [LARGE SCALE GENOMIC DNA]</scope>
</reference>